<dbReference type="InterPro" id="IPR002583">
    <property type="entry name" value="Ribosomal_bS20"/>
</dbReference>
<evidence type="ECO:0000313" key="11">
    <source>
        <dbReference type="Proteomes" id="UP000324233"/>
    </source>
</evidence>
<dbReference type="OrthoDB" id="289707at2"/>
<keyword evidence="11" id="KW-1185">Reference proteome</keyword>
<dbReference type="NCBIfam" id="TIGR00029">
    <property type="entry name" value="S20"/>
    <property type="match status" value="1"/>
</dbReference>
<comment type="similarity">
    <text evidence="2 8">Belongs to the bacterial ribosomal protein bS20 family.</text>
</comment>
<protein>
    <recommendedName>
        <fullName evidence="7 8">Small ribosomal subunit protein bS20</fullName>
    </recommendedName>
</protein>
<dbReference type="KEGG" id="agv:OJF2_25400"/>
<dbReference type="PANTHER" id="PTHR33398">
    <property type="entry name" value="30S RIBOSOMAL PROTEIN S20"/>
    <property type="match status" value="1"/>
</dbReference>
<evidence type="ECO:0000256" key="3">
    <source>
        <dbReference type="ARBA" id="ARBA00022730"/>
    </source>
</evidence>
<feature type="region of interest" description="Disordered" evidence="9">
    <location>
        <begin position="70"/>
        <end position="101"/>
    </location>
</feature>
<gene>
    <name evidence="8 10" type="primary">rpsT</name>
    <name evidence="10" type="ORF">OJF2_25400</name>
</gene>
<dbReference type="GO" id="GO:0015935">
    <property type="term" value="C:small ribosomal subunit"/>
    <property type="evidence" value="ECO:0007669"/>
    <property type="project" value="TreeGrafter"/>
</dbReference>
<dbReference type="HAMAP" id="MF_00500">
    <property type="entry name" value="Ribosomal_bS20"/>
    <property type="match status" value="1"/>
</dbReference>
<feature type="compositionally biased region" description="Low complexity" evidence="9">
    <location>
        <begin position="80"/>
        <end position="101"/>
    </location>
</feature>
<dbReference type="GO" id="GO:0006412">
    <property type="term" value="P:translation"/>
    <property type="evidence" value="ECO:0007669"/>
    <property type="project" value="UniProtKB-UniRule"/>
</dbReference>
<organism evidence="10 11">
    <name type="scientific">Aquisphaera giovannonii</name>
    <dbReference type="NCBI Taxonomy" id="406548"/>
    <lineage>
        <taxon>Bacteria</taxon>
        <taxon>Pseudomonadati</taxon>
        <taxon>Planctomycetota</taxon>
        <taxon>Planctomycetia</taxon>
        <taxon>Isosphaerales</taxon>
        <taxon>Isosphaeraceae</taxon>
        <taxon>Aquisphaera</taxon>
    </lineage>
</organism>
<keyword evidence="4 8" id="KW-0694">RNA-binding</keyword>
<keyword evidence="5 8" id="KW-0689">Ribosomal protein</keyword>
<evidence type="ECO:0000256" key="8">
    <source>
        <dbReference type="HAMAP-Rule" id="MF_00500"/>
    </source>
</evidence>
<evidence type="ECO:0000313" key="10">
    <source>
        <dbReference type="EMBL" id="QEH34007.1"/>
    </source>
</evidence>
<dbReference type="GO" id="GO:0070181">
    <property type="term" value="F:small ribosomal subunit rRNA binding"/>
    <property type="evidence" value="ECO:0007669"/>
    <property type="project" value="TreeGrafter"/>
</dbReference>
<dbReference type="Proteomes" id="UP000324233">
    <property type="component" value="Chromosome"/>
</dbReference>
<accession>A0A5B9W126</accession>
<name>A0A5B9W126_9BACT</name>
<dbReference type="Pfam" id="PF01649">
    <property type="entry name" value="Ribosomal_S20p"/>
    <property type="match status" value="1"/>
</dbReference>
<evidence type="ECO:0000256" key="5">
    <source>
        <dbReference type="ARBA" id="ARBA00022980"/>
    </source>
</evidence>
<evidence type="ECO:0000256" key="9">
    <source>
        <dbReference type="SAM" id="MobiDB-lite"/>
    </source>
</evidence>
<dbReference type="EMBL" id="CP042997">
    <property type="protein sequence ID" value="QEH34007.1"/>
    <property type="molecule type" value="Genomic_DNA"/>
</dbReference>
<dbReference type="SUPFAM" id="SSF46992">
    <property type="entry name" value="Ribosomal protein S20"/>
    <property type="match status" value="1"/>
</dbReference>
<dbReference type="GO" id="GO:0003735">
    <property type="term" value="F:structural constituent of ribosome"/>
    <property type="evidence" value="ECO:0007669"/>
    <property type="project" value="InterPro"/>
</dbReference>
<comment type="function">
    <text evidence="1 8">Binds directly to 16S ribosomal RNA.</text>
</comment>
<reference evidence="10 11" key="1">
    <citation type="submission" date="2019-08" db="EMBL/GenBank/DDBJ databases">
        <title>Deep-cultivation of Planctomycetes and their phenomic and genomic characterization uncovers novel biology.</title>
        <authorList>
            <person name="Wiegand S."/>
            <person name="Jogler M."/>
            <person name="Boedeker C."/>
            <person name="Pinto D."/>
            <person name="Vollmers J."/>
            <person name="Rivas-Marin E."/>
            <person name="Kohn T."/>
            <person name="Peeters S.H."/>
            <person name="Heuer A."/>
            <person name="Rast P."/>
            <person name="Oberbeckmann S."/>
            <person name="Bunk B."/>
            <person name="Jeske O."/>
            <person name="Meyerdierks A."/>
            <person name="Storesund J.E."/>
            <person name="Kallscheuer N."/>
            <person name="Luecker S."/>
            <person name="Lage O.M."/>
            <person name="Pohl T."/>
            <person name="Merkel B.J."/>
            <person name="Hornburger P."/>
            <person name="Mueller R.-W."/>
            <person name="Bruemmer F."/>
            <person name="Labrenz M."/>
            <person name="Spormann A.M."/>
            <person name="Op den Camp H."/>
            <person name="Overmann J."/>
            <person name="Amann R."/>
            <person name="Jetten M.S.M."/>
            <person name="Mascher T."/>
            <person name="Medema M.H."/>
            <person name="Devos D.P."/>
            <person name="Kaster A.-K."/>
            <person name="Ovreas L."/>
            <person name="Rohde M."/>
            <person name="Galperin M.Y."/>
            <person name="Jogler C."/>
        </authorList>
    </citation>
    <scope>NUCLEOTIDE SEQUENCE [LARGE SCALE GENOMIC DNA]</scope>
    <source>
        <strain evidence="10 11">OJF2</strain>
    </source>
</reference>
<evidence type="ECO:0000256" key="2">
    <source>
        <dbReference type="ARBA" id="ARBA00007634"/>
    </source>
</evidence>
<evidence type="ECO:0000256" key="4">
    <source>
        <dbReference type="ARBA" id="ARBA00022884"/>
    </source>
</evidence>
<dbReference type="PANTHER" id="PTHR33398:SF1">
    <property type="entry name" value="SMALL RIBOSOMAL SUBUNIT PROTEIN BS20C"/>
    <property type="match status" value="1"/>
</dbReference>
<dbReference type="Gene3D" id="1.20.58.110">
    <property type="entry name" value="Ribosomal protein S20"/>
    <property type="match status" value="1"/>
</dbReference>
<keyword evidence="3 8" id="KW-0699">rRNA-binding</keyword>
<evidence type="ECO:0000256" key="6">
    <source>
        <dbReference type="ARBA" id="ARBA00023274"/>
    </source>
</evidence>
<dbReference type="AlphaFoldDB" id="A0A5B9W126"/>
<sequence>MPNSAQAAKRLRQSKKRRMHNRITKKVIKTSMKKAVTSVTEGDAAAVEVNVRAAMAKIDKAGARGVLHKNTAARRKSKLARSVAAAKAKAEAKSAPPAAQA</sequence>
<feature type="compositionally biased region" description="Basic residues" evidence="9">
    <location>
        <begin position="9"/>
        <end position="20"/>
    </location>
</feature>
<evidence type="ECO:0000256" key="1">
    <source>
        <dbReference type="ARBA" id="ARBA00003134"/>
    </source>
</evidence>
<dbReference type="InterPro" id="IPR036510">
    <property type="entry name" value="Ribosomal_bS20_sf"/>
</dbReference>
<proteinExistence type="inferred from homology"/>
<evidence type="ECO:0000256" key="7">
    <source>
        <dbReference type="ARBA" id="ARBA00035136"/>
    </source>
</evidence>
<feature type="region of interest" description="Disordered" evidence="9">
    <location>
        <begin position="1"/>
        <end position="20"/>
    </location>
</feature>
<keyword evidence="6 8" id="KW-0687">Ribonucleoprotein</keyword>
<dbReference type="RefSeq" id="WP_148593992.1">
    <property type="nucleotide sequence ID" value="NZ_CP042997.1"/>
</dbReference>